<reference evidence="1 2" key="1">
    <citation type="journal article" date="2016" name="Nat. Commun.">
        <title>Ectomycorrhizal ecology is imprinted in the genome of the dominant symbiotic fungus Cenococcum geophilum.</title>
        <authorList>
            <consortium name="DOE Joint Genome Institute"/>
            <person name="Peter M."/>
            <person name="Kohler A."/>
            <person name="Ohm R.A."/>
            <person name="Kuo A."/>
            <person name="Krutzmann J."/>
            <person name="Morin E."/>
            <person name="Arend M."/>
            <person name="Barry K.W."/>
            <person name="Binder M."/>
            <person name="Choi C."/>
            <person name="Clum A."/>
            <person name="Copeland A."/>
            <person name="Grisel N."/>
            <person name="Haridas S."/>
            <person name="Kipfer T."/>
            <person name="LaButti K."/>
            <person name="Lindquist E."/>
            <person name="Lipzen A."/>
            <person name="Maire R."/>
            <person name="Meier B."/>
            <person name="Mihaltcheva S."/>
            <person name="Molinier V."/>
            <person name="Murat C."/>
            <person name="Poggeler S."/>
            <person name="Quandt C.A."/>
            <person name="Sperisen C."/>
            <person name="Tritt A."/>
            <person name="Tisserant E."/>
            <person name="Crous P.W."/>
            <person name="Henrissat B."/>
            <person name="Nehls U."/>
            <person name="Egli S."/>
            <person name="Spatafora J.W."/>
            <person name="Grigoriev I.V."/>
            <person name="Martin F.M."/>
        </authorList>
    </citation>
    <scope>NUCLEOTIDE SEQUENCE [LARGE SCALE GENOMIC DNA]</scope>
    <source>
        <strain evidence="1 2">CBS 459.81</strain>
    </source>
</reference>
<accession>A0A8E2EL70</accession>
<dbReference type="Proteomes" id="UP000250266">
    <property type="component" value="Unassembled WGS sequence"/>
</dbReference>
<keyword evidence="2" id="KW-1185">Reference proteome</keyword>
<organism evidence="1 2">
    <name type="scientific">Lepidopterella palustris CBS 459.81</name>
    <dbReference type="NCBI Taxonomy" id="1314670"/>
    <lineage>
        <taxon>Eukaryota</taxon>
        <taxon>Fungi</taxon>
        <taxon>Dikarya</taxon>
        <taxon>Ascomycota</taxon>
        <taxon>Pezizomycotina</taxon>
        <taxon>Dothideomycetes</taxon>
        <taxon>Pleosporomycetidae</taxon>
        <taxon>Mytilinidiales</taxon>
        <taxon>Argynnaceae</taxon>
        <taxon>Lepidopterella</taxon>
    </lineage>
</organism>
<dbReference type="EMBL" id="KV744813">
    <property type="protein sequence ID" value="OCK85841.1"/>
    <property type="molecule type" value="Genomic_DNA"/>
</dbReference>
<name>A0A8E2EL70_9PEZI</name>
<gene>
    <name evidence="1" type="ORF">K432DRAFT_377348</name>
</gene>
<protein>
    <submittedName>
        <fullName evidence="1">Uncharacterized protein</fullName>
    </submittedName>
</protein>
<evidence type="ECO:0000313" key="1">
    <source>
        <dbReference type="EMBL" id="OCK85841.1"/>
    </source>
</evidence>
<sequence>MTLDSVPTSANKTDAAAFNIYGAVRGNNAAFGDPGGYMFHFYEVVPKFLTYTWGAP</sequence>
<evidence type="ECO:0000313" key="2">
    <source>
        <dbReference type="Proteomes" id="UP000250266"/>
    </source>
</evidence>
<proteinExistence type="predicted"/>
<dbReference type="AlphaFoldDB" id="A0A8E2EL70"/>